<protein>
    <recommendedName>
        <fullName evidence="1">non-specific serine/threonine protein kinase</fullName>
        <ecNumber evidence="1">2.7.11.1</ecNumber>
    </recommendedName>
</protein>
<dbReference type="SUPFAM" id="SSF56112">
    <property type="entry name" value="Protein kinase-like (PK-like)"/>
    <property type="match status" value="1"/>
</dbReference>
<proteinExistence type="predicted"/>
<feature type="domain" description="Protein kinase" evidence="7">
    <location>
        <begin position="11"/>
        <end position="110"/>
    </location>
</feature>
<evidence type="ECO:0000256" key="3">
    <source>
        <dbReference type="ARBA" id="ARBA00022777"/>
    </source>
</evidence>
<keyword evidence="3" id="KW-0418">Kinase</keyword>
<evidence type="ECO:0000313" key="8">
    <source>
        <dbReference type="EMBL" id="WVZ14181.1"/>
    </source>
</evidence>
<evidence type="ECO:0000256" key="6">
    <source>
        <dbReference type="SAM" id="Phobius"/>
    </source>
</evidence>
<feature type="transmembrane region" description="Helical" evidence="6">
    <location>
        <begin position="106"/>
        <end position="123"/>
    </location>
</feature>
<accession>A0AAQ3NSJ0</accession>
<dbReference type="Proteomes" id="UP001374535">
    <property type="component" value="Chromosome 4"/>
</dbReference>
<evidence type="ECO:0000256" key="2">
    <source>
        <dbReference type="ARBA" id="ARBA00022527"/>
    </source>
</evidence>
<sequence length="124" mass="15065">MALVLKWKCRYQAFDELEGIKVAWNQIKLTYVLRNSEDFKWLYSEVYLFKTLNHKNIIKFYNSWIDSKSENINFVTKIFTSGTLRQYPKKHKHVDLRVVKKWSKKFWKAFTIFRIIILGSFIGF</sequence>
<dbReference type="EMBL" id="CP144697">
    <property type="protein sequence ID" value="WVZ14181.1"/>
    <property type="molecule type" value="Genomic_DNA"/>
</dbReference>
<evidence type="ECO:0000259" key="7">
    <source>
        <dbReference type="Pfam" id="PF00069"/>
    </source>
</evidence>
<keyword evidence="6" id="KW-1133">Transmembrane helix</keyword>
<keyword evidence="9" id="KW-1185">Reference proteome</keyword>
<evidence type="ECO:0000313" key="9">
    <source>
        <dbReference type="Proteomes" id="UP001374535"/>
    </source>
</evidence>
<keyword evidence="2" id="KW-0723">Serine/threonine-protein kinase</keyword>
<name>A0AAQ3NSJ0_VIGMU</name>
<dbReference type="InterPro" id="IPR011009">
    <property type="entry name" value="Kinase-like_dom_sf"/>
</dbReference>
<dbReference type="GO" id="GO:0005524">
    <property type="term" value="F:ATP binding"/>
    <property type="evidence" value="ECO:0007669"/>
    <property type="project" value="InterPro"/>
</dbReference>
<dbReference type="PANTHER" id="PTHR13902">
    <property type="entry name" value="SERINE/THREONINE-PROTEIN KINASE WNK WITH NO LYSINE -RELATED"/>
    <property type="match status" value="1"/>
</dbReference>
<evidence type="ECO:0000256" key="4">
    <source>
        <dbReference type="ARBA" id="ARBA00047899"/>
    </source>
</evidence>
<dbReference type="Pfam" id="PF00069">
    <property type="entry name" value="Pkinase"/>
    <property type="match status" value="1"/>
</dbReference>
<dbReference type="Gene3D" id="3.30.200.20">
    <property type="entry name" value="Phosphorylase Kinase, domain 1"/>
    <property type="match status" value="1"/>
</dbReference>
<dbReference type="InterPro" id="IPR000719">
    <property type="entry name" value="Prot_kinase_dom"/>
</dbReference>
<keyword evidence="6" id="KW-0472">Membrane</keyword>
<dbReference type="AlphaFoldDB" id="A0AAQ3NSJ0"/>
<organism evidence="8 9">
    <name type="scientific">Vigna mungo</name>
    <name type="common">Black gram</name>
    <name type="synonym">Phaseolus mungo</name>
    <dbReference type="NCBI Taxonomy" id="3915"/>
    <lineage>
        <taxon>Eukaryota</taxon>
        <taxon>Viridiplantae</taxon>
        <taxon>Streptophyta</taxon>
        <taxon>Embryophyta</taxon>
        <taxon>Tracheophyta</taxon>
        <taxon>Spermatophyta</taxon>
        <taxon>Magnoliopsida</taxon>
        <taxon>eudicotyledons</taxon>
        <taxon>Gunneridae</taxon>
        <taxon>Pentapetalae</taxon>
        <taxon>rosids</taxon>
        <taxon>fabids</taxon>
        <taxon>Fabales</taxon>
        <taxon>Fabaceae</taxon>
        <taxon>Papilionoideae</taxon>
        <taxon>50 kb inversion clade</taxon>
        <taxon>NPAAA clade</taxon>
        <taxon>indigoferoid/millettioid clade</taxon>
        <taxon>Phaseoleae</taxon>
        <taxon>Vigna</taxon>
    </lineage>
</organism>
<comment type="catalytic activity">
    <reaction evidence="5">
        <text>L-seryl-[protein] + ATP = O-phospho-L-seryl-[protein] + ADP + H(+)</text>
        <dbReference type="Rhea" id="RHEA:17989"/>
        <dbReference type="Rhea" id="RHEA-COMP:9863"/>
        <dbReference type="Rhea" id="RHEA-COMP:11604"/>
        <dbReference type="ChEBI" id="CHEBI:15378"/>
        <dbReference type="ChEBI" id="CHEBI:29999"/>
        <dbReference type="ChEBI" id="CHEBI:30616"/>
        <dbReference type="ChEBI" id="CHEBI:83421"/>
        <dbReference type="ChEBI" id="CHEBI:456216"/>
        <dbReference type="EC" id="2.7.11.1"/>
    </reaction>
</comment>
<reference evidence="8 9" key="1">
    <citation type="journal article" date="2023" name="Life. Sci Alliance">
        <title>Evolutionary insights into 3D genome organization and epigenetic landscape of Vigna mungo.</title>
        <authorList>
            <person name="Junaid A."/>
            <person name="Singh B."/>
            <person name="Bhatia S."/>
        </authorList>
    </citation>
    <scope>NUCLEOTIDE SEQUENCE [LARGE SCALE GENOMIC DNA]</scope>
    <source>
        <strain evidence="8">Urdbean</strain>
    </source>
</reference>
<dbReference type="EC" id="2.7.11.1" evidence="1"/>
<keyword evidence="3" id="KW-0808">Transferase</keyword>
<evidence type="ECO:0000256" key="1">
    <source>
        <dbReference type="ARBA" id="ARBA00012513"/>
    </source>
</evidence>
<dbReference type="InterPro" id="IPR050588">
    <property type="entry name" value="WNK_Ser-Thr_kinase"/>
</dbReference>
<keyword evidence="6" id="KW-0812">Transmembrane</keyword>
<dbReference type="GO" id="GO:0004674">
    <property type="term" value="F:protein serine/threonine kinase activity"/>
    <property type="evidence" value="ECO:0007669"/>
    <property type="project" value="UniProtKB-KW"/>
</dbReference>
<gene>
    <name evidence="8" type="ORF">V8G54_011747</name>
</gene>
<comment type="catalytic activity">
    <reaction evidence="4">
        <text>L-threonyl-[protein] + ATP = O-phospho-L-threonyl-[protein] + ADP + H(+)</text>
        <dbReference type="Rhea" id="RHEA:46608"/>
        <dbReference type="Rhea" id="RHEA-COMP:11060"/>
        <dbReference type="Rhea" id="RHEA-COMP:11605"/>
        <dbReference type="ChEBI" id="CHEBI:15378"/>
        <dbReference type="ChEBI" id="CHEBI:30013"/>
        <dbReference type="ChEBI" id="CHEBI:30616"/>
        <dbReference type="ChEBI" id="CHEBI:61977"/>
        <dbReference type="ChEBI" id="CHEBI:456216"/>
        <dbReference type="EC" id="2.7.11.1"/>
    </reaction>
</comment>
<evidence type="ECO:0000256" key="5">
    <source>
        <dbReference type="ARBA" id="ARBA00048679"/>
    </source>
</evidence>